<dbReference type="Proteomes" id="UP000076842">
    <property type="component" value="Unassembled WGS sequence"/>
</dbReference>
<dbReference type="EMBL" id="KV423977">
    <property type="protein sequence ID" value="KZT56490.1"/>
    <property type="molecule type" value="Genomic_DNA"/>
</dbReference>
<dbReference type="InParanoid" id="A0A165FB03"/>
<organism evidence="1 2">
    <name type="scientific">Calocera cornea HHB12733</name>
    <dbReference type="NCBI Taxonomy" id="1353952"/>
    <lineage>
        <taxon>Eukaryota</taxon>
        <taxon>Fungi</taxon>
        <taxon>Dikarya</taxon>
        <taxon>Basidiomycota</taxon>
        <taxon>Agaricomycotina</taxon>
        <taxon>Dacrymycetes</taxon>
        <taxon>Dacrymycetales</taxon>
        <taxon>Dacrymycetaceae</taxon>
        <taxon>Calocera</taxon>
    </lineage>
</organism>
<name>A0A165FB03_9BASI</name>
<sequence>MHKLAATVSKPERAATRRVWTSLGWASTQRLVSLALAARAGQLRIHYVTVLGNTLSQDAALRSYTSVCRFIEMIPNTTSLPRSKEDPYRLQYCTSRMPTTRTIPAPARIKLYSTATFQACA</sequence>
<accession>A0A165FB03</accession>
<proteinExistence type="predicted"/>
<evidence type="ECO:0000313" key="1">
    <source>
        <dbReference type="EMBL" id="KZT56490.1"/>
    </source>
</evidence>
<reference evidence="1 2" key="1">
    <citation type="journal article" date="2016" name="Mol. Biol. Evol.">
        <title>Comparative Genomics of Early-Diverging Mushroom-Forming Fungi Provides Insights into the Origins of Lignocellulose Decay Capabilities.</title>
        <authorList>
            <person name="Nagy L.G."/>
            <person name="Riley R."/>
            <person name="Tritt A."/>
            <person name="Adam C."/>
            <person name="Daum C."/>
            <person name="Floudas D."/>
            <person name="Sun H."/>
            <person name="Yadav J.S."/>
            <person name="Pangilinan J."/>
            <person name="Larsson K.H."/>
            <person name="Matsuura K."/>
            <person name="Barry K."/>
            <person name="Labutti K."/>
            <person name="Kuo R."/>
            <person name="Ohm R.A."/>
            <person name="Bhattacharya S.S."/>
            <person name="Shirouzu T."/>
            <person name="Yoshinaga Y."/>
            <person name="Martin F.M."/>
            <person name="Grigoriev I.V."/>
            <person name="Hibbett D.S."/>
        </authorList>
    </citation>
    <scope>NUCLEOTIDE SEQUENCE [LARGE SCALE GENOMIC DNA]</scope>
    <source>
        <strain evidence="1 2">HHB12733</strain>
    </source>
</reference>
<keyword evidence="2" id="KW-1185">Reference proteome</keyword>
<protein>
    <submittedName>
        <fullName evidence="1">Uncharacterized protein</fullName>
    </submittedName>
</protein>
<evidence type="ECO:0000313" key="2">
    <source>
        <dbReference type="Proteomes" id="UP000076842"/>
    </source>
</evidence>
<dbReference type="AlphaFoldDB" id="A0A165FB03"/>
<gene>
    <name evidence="1" type="ORF">CALCODRAFT_316523</name>
</gene>